<name>A0ABS6WUL5_9BACT</name>
<dbReference type="Proteomes" id="UP000826188">
    <property type="component" value="Unassembled WGS sequence"/>
</dbReference>
<evidence type="ECO:0000313" key="2">
    <source>
        <dbReference type="Proteomes" id="UP000826188"/>
    </source>
</evidence>
<reference evidence="1 2" key="1">
    <citation type="submission" date="2021-07" db="EMBL/GenBank/DDBJ databases">
        <title>Hymenobacter profundi sp. nov., isolated from deep-sea water.</title>
        <authorList>
            <person name="Kim M.K."/>
        </authorList>
    </citation>
    <scope>NUCLEOTIDE SEQUENCE [LARGE SCALE GENOMIC DNA]</scope>
    <source>
        <strain evidence="1 2">M2</strain>
    </source>
</reference>
<sequence length="68" mass="7491">MPQVSIRPKEAAQVRGTGYDAAKRLLQRIRQHFNKPADTDVSIGEFCQFTGLPVAEVTAALQPTLKHS</sequence>
<accession>A0ABS6WUL5</accession>
<keyword evidence="2" id="KW-1185">Reference proteome</keyword>
<evidence type="ECO:0000313" key="1">
    <source>
        <dbReference type="EMBL" id="MBW3127268.1"/>
    </source>
</evidence>
<protein>
    <submittedName>
        <fullName evidence="1">Uncharacterized protein</fullName>
    </submittedName>
</protein>
<comment type="caution">
    <text evidence="1">The sequence shown here is derived from an EMBL/GenBank/DDBJ whole genome shotgun (WGS) entry which is preliminary data.</text>
</comment>
<organism evidence="1 2">
    <name type="scientific">Hymenobacter profundi</name>
    <dbReference type="NCBI Taxonomy" id="1982110"/>
    <lineage>
        <taxon>Bacteria</taxon>
        <taxon>Pseudomonadati</taxon>
        <taxon>Bacteroidota</taxon>
        <taxon>Cytophagia</taxon>
        <taxon>Cytophagales</taxon>
        <taxon>Hymenobacteraceae</taxon>
        <taxon>Hymenobacter</taxon>
    </lineage>
</organism>
<gene>
    <name evidence="1" type="ORF">KYK14_01780</name>
</gene>
<dbReference type="EMBL" id="JAHWGL010000003">
    <property type="protein sequence ID" value="MBW3127268.1"/>
    <property type="molecule type" value="Genomic_DNA"/>
</dbReference>
<proteinExistence type="predicted"/>
<dbReference type="RefSeq" id="WP_219156436.1">
    <property type="nucleotide sequence ID" value="NZ_JAHWGL010000003.1"/>
</dbReference>